<keyword evidence="2" id="KW-1185">Reference proteome</keyword>
<dbReference type="RefSeq" id="WP_245127192.1">
    <property type="nucleotide sequence ID" value="NZ_CP095066.1"/>
</dbReference>
<geneLocation type="plasmid" evidence="1 2">
    <name>unnamed5</name>
</geneLocation>
<name>A0ABY4GF37_9BACT</name>
<proteinExistence type="predicted"/>
<accession>A0ABY4GF37</accession>
<evidence type="ECO:0000313" key="1">
    <source>
        <dbReference type="EMBL" id="UOQ69431.1"/>
    </source>
</evidence>
<protein>
    <submittedName>
        <fullName evidence="1">Uncharacterized protein</fullName>
    </submittedName>
</protein>
<sequence length="86" mass="9628">MELNGAGTIETFLTLAQFYYRKGCNPAWIMLENNAAVPMFLDAEVKAEDLAKDRSFLVSLKHQLEHHLDDNTTQKDSVAKDSAAVE</sequence>
<reference evidence="1" key="1">
    <citation type="submission" date="2022-04" db="EMBL/GenBank/DDBJ databases">
        <title>Hymenobacter sp. isolated from the air.</title>
        <authorList>
            <person name="Won M."/>
            <person name="Lee C.-M."/>
            <person name="Woen H.-Y."/>
            <person name="Kwon S.-W."/>
        </authorList>
    </citation>
    <scope>NUCLEOTIDE SEQUENCE</scope>
    <source>
        <strain evidence="1">5420S-77</strain>
        <plasmid evidence="1">unnamed5</plasmid>
    </source>
</reference>
<keyword evidence="1" id="KW-0614">Plasmid</keyword>
<dbReference type="Proteomes" id="UP000830401">
    <property type="component" value="Plasmid unnamed5"/>
</dbReference>
<dbReference type="EMBL" id="CP095066">
    <property type="protein sequence ID" value="UOQ69431.1"/>
    <property type="molecule type" value="Genomic_DNA"/>
</dbReference>
<evidence type="ECO:0000313" key="2">
    <source>
        <dbReference type="Proteomes" id="UP000830401"/>
    </source>
</evidence>
<gene>
    <name evidence="1" type="ORF">MUN86_28510</name>
</gene>
<organism evidence="1 2">
    <name type="scientific">Hymenobacter volaticus</name>
    <dbReference type="NCBI Taxonomy" id="2932254"/>
    <lineage>
        <taxon>Bacteria</taxon>
        <taxon>Pseudomonadati</taxon>
        <taxon>Bacteroidota</taxon>
        <taxon>Cytophagia</taxon>
        <taxon>Cytophagales</taxon>
        <taxon>Hymenobacteraceae</taxon>
        <taxon>Hymenobacter</taxon>
    </lineage>
</organism>